<dbReference type="Gene3D" id="3.60.10.10">
    <property type="entry name" value="Endonuclease/exonuclease/phosphatase"/>
    <property type="match status" value="1"/>
</dbReference>
<evidence type="ECO:0000259" key="3">
    <source>
        <dbReference type="Pfam" id="PF03372"/>
    </source>
</evidence>
<feature type="region of interest" description="Disordered" evidence="1">
    <location>
        <begin position="35"/>
        <end position="54"/>
    </location>
</feature>
<gene>
    <name evidence="4" type="ORF">Xkoz_00539</name>
</gene>
<reference evidence="4 5" key="1">
    <citation type="journal article" date="2017" name="Nat. Microbiol.">
        <title>Natural product diversity associated with the nematode symbionts Photorhabdus and Xenorhabdus.</title>
        <authorList>
            <person name="Tobias N.J."/>
            <person name="Wolff H."/>
            <person name="Djahanschiri B."/>
            <person name="Grundmann F."/>
            <person name="Kronenwerth M."/>
            <person name="Shi Y.M."/>
            <person name="Simonyi S."/>
            <person name="Grun P."/>
            <person name="Shapiro-Ilan D."/>
            <person name="Pidot S.J."/>
            <person name="Stinear T.P."/>
            <person name="Ebersberger I."/>
            <person name="Bode H.B."/>
        </authorList>
    </citation>
    <scope>NUCLEOTIDE SEQUENCE [LARGE SCALE GENOMIC DNA]</scope>
    <source>
        <strain evidence="4 5">DSM 17907</strain>
    </source>
</reference>
<name>A0A2D0LFX9_9GAMM</name>
<dbReference type="SUPFAM" id="SSF56219">
    <property type="entry name" value="DNase I-like"/>
    <property type="match status" value="1"/>
</dbReference>
<evidence type="ECO:0000256" key="1">
    <source>
        <dbReference type="SAM" id="MobiDB-lite"/>
    </source>
</evidence>
<evidence type="ECO:0000313" key="5">
    <source>
        <dbReference type="Proteomes" id="UP000221101"/>
    </source>
</evidence>
<dbReference type="AlphaFoldDB" id="A0A2D0LFX9"/>
<feature type="chain" id="PRO_5012135431" description="Endonuclease/exonuclease/phosphatase domain-containing protein" evidence="2">
    <location>
        <begin position="23"/>
        <end position="374"/>
    </location>
</feature>
<evidence type="ECO:0000256" key="2">
    <source>
        <dbReference type="SAM" id="SignalP"/>
    </source>
</evidence>
<dbReference type="InterPro" id="IPR005135">
    <property type="entry name" value="Endo/exonuclease/phosphatase"/>
</dbReference>
<dbReference type="PANTHER" id="PTHR41349">
    <property type="match status" value="1"/>
</dbReference>
<accession>A0A2D0LFX9</accession>
<dbReference type="PANTHER" id="PTHR41349:SF1">
    <property type="entry name" value="PROTEIN CBG08683"/>
    <property type="match status" value="1"/>
</dbReference>
<proteinExistence type="predicted"/>
<dbReference type="GO" id="GO:0003824">
    <property type="term" value="F:catalytic activity"/>
    <property type="evidence" value="ECO:0007669"/>
    <property type="project" value="InterPro"/>
</dbReference>
<dbReference type="InterPro" id="IPR036691">
    <property type="entry name" value="Endo/exonu/phosph_ase_sf"/>
</dbReference>
<feature type="domain" description="Endonuclease/exonuclease/phosphatase" evidence="3">
    <location>
        <begin position="64"/>
        <end position="363"/>
    </location>
</feature>
<comment type="caution">
    <text evidence="4">The sequence shown here is derived from an EMBL/GenBank/DDBJ whole genome shotgun (WGS) entry which is preliminary data.</text>
</comment>
<feature type="signal peptide" evidence="2">
    <location>
        <begin position="1"/>
        <end position="22"/>
    </location>
</feature>
<protein>
    <recommendedName>
        <fullName evidence="3">Endonuclease/exonuclease/phosphatase domain-containing protein</fullName>
    </recommendedName>
</protein>
<keyword evidence="5" id="KW-1185">Reference proteome</keyword>
<evidence type="ECO:0000313" key="4">
    <source>
        <dbReference type="EMBL" id="PHM74616.1"/>
    </source>
</evidence>
<dbReference type="EMBL" id="NJCX01000003">
    <property type="protein sequence ID" value="PHM74616.1"/>
    <property type="molecule type" value="Genomic_DNA"/>
</dbReference>
<dbReference type="Proteomes" id="UP000221101">
    <property type="component" value="Unassembled WGS sequence"/>
</dbReference>
<sequence length="374" mass="42401">MKNIIFSLFTPYLLLISINTQANNTELLPQNTTHNSSLINKEKSHETNKTSVKTSNKNDTLKVLSLNIWMEGSQVKGGYEGIVNTIIYTHPDLVALSEINNSHGDFTKKLVKSLHNKGLTYYSYKSKNDAGILSRYPIIHHSNFNRFTKSLVLINNVYVDFYSSHLDYTNAAYYLPRGYDGNTWKELPNGPDTNLDDILKENNNSQRPNSIKLFINNAKSEVKKKHAIILAGDFNEPSWMDWSEQTKDLFDHHGAVVPWTTTTLLKNANYLDSYRVKYTDPVAYPGFTWPADNPGADISKLAWAPKADERDRIDFIFYHSDPRLTVQDAVIIGPSGSIVKGKRVKETSQDKFEQPQGVWPTDHKGVLVTFGLNP</sequence>
<keyword evidence="2" id="KW-0732">Signal</keyword>
<organism evidence="4 5">
    <name type="scientific">Xenorhabdus kozodoii</name>
    <dbReference type="NCBI Taxonomy" id="351676"/>
    <lineage>
        <taxon>Bacteria</taxon>
        <taxon>Pseudomonadati</taxon>
        <taxon>Pseudomonadota</taxon>
        <taxon>Gammaproteobacteria</taxon>
        <taxon>Enterobacterales</taxon>
        <taxon>Morganellaceae</taxon>
        <taxon>Xenorhabdus</taxon>
    </lineage>
</organism>
<dbReference type="RefSeq" id="WP_208615195.1">
    <property type="nucleotide sequence ID" value="NZ_CAWNOR010000064.1"/>
</dbReference>
<dbReference type="Pfam" id="PF03372">
    <property type="entry name" value="Exo_endo_phos"/>
    <property type="match status" value="1"/>
</dbReference>